<keyword evidence="2" id="KW-1185">Reference proteome</keyword>
<sequence length="1776" mass="186646">MHPRPDPVLPAPGSHVSRTRHQVPVAELKRDELPAQVQTTGLHPPSSPEEAADPGRAAQKERLHAELKWVLHRKAAGRPSSEEATEEPQAALGMEAQLPKMEKATEKSELLEIIVETEAEAGVSGVSVAGGGRQGLFIKDVLKGSPAAHAFSLREGDQLLSARVYFDNMKYEDALQILKSAEPYKVSFCLKRTVPGTDVTRSPGAPPSSEGREPKAKMAKLSIRSLTSLKKSKKARTSLGKALGEAERRGGPEPIGVKSEDVAPVDVEFCLPMFSKLHKARSTRGGVAVAGHSPEFSPLLSSLETKGRKLKFPRLKVEVALPKGSPVGLEAPEEGAFAALKLLAAEVTAPKLEVALSLPRLEGAAPEVALKGEGFQVRVPKVGVFAEETERKLAPLDVVLRKGRGKAEGLEEKGTVPSLGVDLPSVDIEIPLPRGKAPAEAPKPKIEIPDISIKVPPVRLSSRPREDEGESRMPQVELSVGKLESPKAKAKSQALGLGVSLMECVSESKEVASKTKHLALKVPSLDISAPQVINMQLPKALAGLAVPAPGVKVTEATEGPRVELLIPQVSLPKCTVPTKAIPSPPQAPKWPKGDTGGKGSVPTLDLSLPAGKSLEVQFPKGHVPKPELDLCVDRPQVEVALPVARLSFPLTTAPALELDLPRVGIELSLPKVDSEGTESNHTSRDHDAKLKMPPLGTLSRDFEVEISVPQCRNGQSEQQAGGGAAAELDAEAIVARLPKVGLAVSKEESGEAGLVHKGKPESAGLARGGEGKLSSMGVSAIKFPEVTLERGESPETGTKPKSPKFALSKFGISGPKVWKVSTQVAGPDATDKGLKLKMPKFGISFPKSKWGADAEGPKPALEGERKTPRERGTTSAADEEPSERRRQGLAIALPKVGISLATEKAESPVEEGTGTLPELSIELPDIKQNIPKLSLPTFGGKGQEGDVGLERGEAKLSRSRGALTGGRRAKAPEEEEEEAQAKMHRFKLPLFSMVHRDLEEVGLGMKSKAKKAAGAPKEKPRGPLARMAKLKLPSAKADLGHVPVPQVELPKISLPETQADKALLVGSESPKVHVPSLEIAMPGATTQAELTPGRRGAEASEADARERRMPKAPSLDVSAPKVELHLSLPPAGGEAPGPSGVPEAEVSSKLPQWELPLSVRGGAANVQLLKSGGEPGTAGASKMQVAKAQLPDVELFRSEGERVVVGPEVVFRMPSVELPVFSTPKAGAPEQELEGSPEGGKMLPTAKLSSPAIRLPRLRSLDAEGEGEVKVDLPQLELNVPQLGGSAAKLGAEARGKGDQGTLPCPLSGLGLCKAEGEAAVVEEVGAFDPDSKFKLKIPSLSISKVSTEPRVDRQPLCPSPKEEDVSVKMPQIALGFSVDQGGKREAKVEAGKLACAEGLETEGFEGRLKMPKIRIPALGVSIPRGGREATLPQHLDGKRAIFRVPGLELSAPTLKARVEYEVAQAQLEVASRRVRASSDGWKIPGCKGEASDVEAGKKYKVKIPKFGLSMPKAGESILGHEAEAKAKKSPFGLGRSKESGVEGSSGLLEGDEGTEGKGVGGRLRLGLSLSKLKMGLLVVNGELESGASKQKLPNLGFSKGEGGAQFGGERAKTALQNGAEGGKGKQGKMQLPRVELPSPSMLAENDSELSLKLVRAASGGLGPSAALKFKPPQIAFLGFRKRNGEAAPGAVVSSAAQTQMASLKRGDSALKGEKSPKFKFPKVALSPGSHSVLEMTPKGEARAGEAGEGSEQGLEVQLPRVGFSEETGGEGTAAV</sequence>
<protein>
    <submittedName>
        <fullName evidence="1">Uncharacterized protein</fullName>
    </submittedName>
</protein>
<comment type="caution">
    <text evidence="1">The sequence shown here is derived from an EMBL/GenBank/DDBJ whole genome shotgun (WGS) entry which is preliminary data.</text>
</comment>
<organism evidence="1 2">
    <name type="scientific">Sphaerodactylus townsendi</name>
    <dbReference type="NCBI Taxonomy" id="933632"/>
    <lineage>
        <taxon>Eukaryota</taxon>
        <taxon>Metazoa</taxon>
        <taxon>Chordata</taxon>
        <taxon>Craniata</taxon>
        <taxon>Vertebrata</taxon>
        <taxon>Euteleostomi</taxon>
        <taxon>Lepidosauria</taxon>
        <taxon>Squamata</taxon>
        <taxon>Bifurcata</taxon>
        <taxon>Gekkota</taxon>
        <taxon>Sphaerodactylidae</taxon>
        <taxon>Sphaerodactylus</taxon>
    </lineage>
</organism>
<evidence type="ECO:0000313" key="2">
    <source>
        <dbReference type="Proteomes" id="UP000827872"/>
    </source>
</evidence>
<name>A0ACB8FF65_9SAUR</name>
<dbReference type="EMBL" id="CM037617">
    <property type="protein sequence ID" value="KAH8003966.1"/>
    <property type="molecule type" value="Genomic_DNA"/>
</dbReference>
<gene>
    <name evidence="1" type="ORF">K3G42_001015</name>
</gene>
<proteinExistence type="predicted"/>
<reference evidence="1" key="1">
    <citation type="submission" date="2021-08" db="EMBL/GenBank/DDBJ databases">
        <title>The first chromosome-level gecko genome reveals the dynamic sex chromosomes of Neotropical dwarf geckos (Sphaerodactylidae: Sphaerodactylus).</title>
        <authorList>
            <person name="Pinto B.J."/>
            <person name="Keating S.E."/>
            <person name="Gamble T."/>
        </authorList>
    </citation>
    <scope>NUCLEOTIDE SEQUENCE</scope>
    <source>
        <strain evidence="1">TG3544</strain>
    </source>
</reference>
<accession>A0ACB8FF65</accession>
<dbReference type="Proteomes" id="UP000827872">
    <property type="component" value="Linkage Group LG04"/>
</dbReference>
<evidence type="ECO:0000313" key="1">
    <source>
        <dbReference type="EMBL" id="KAH8003966.1"/>
    </source>
</evidence>